<proteinExistence type="predicted"/>
<evidence type="ECO:0000256" key="2">
    <source>
        <dbReference type="SAM" id="MobiDB-lite"/>
    </source>
</evidence>
<feature type="compositionally biased region" description="Basic and acidic residues" evidence="2">
    <location>
        <begin position="132"/>
        <end position="141"/>
    </location>
</feature>
<dbReference type="Proteomes" id="UP000261245">
    <property type="component" value="Unassembled WGS sequence"/>
</dbReference>
<dbReference type="AlphaFoldDB" id="A0AA92T512"/>
<feature type="coiled-coil region" evidence="1">
    <location>
        <begin position="53"/>
        <end position="80"/>
    </location>
</feature>
<comment type="caution">
    <text evidence="3">The sequence shown here is derived from an EMBL/GenBank/DDBJ whole genome shotgun (WGS) entry which is preliminary data.</text>
</comment>
<dbReference type="RefSeq" id="WP_147330113.1">
    <property type="nucleotide sequence ID" value="NZ_QSUC01000009.1"/>
</dbReference>
<evidence type="ECO:0000256" key="1">
    <source>
        <dbReference type="SAM" id="Coils"/>
    </source>
</evidence>
<sequence>MTTELFHAQLEENIVRAADERKRHQAELQVISRDYESSLDSIERKEDEAGESYRCARNAFEKAKNEYQEELRNCRKLRNEAGFRRDKAKVEETNLWTLNNNTIQSDRHKIFERYREAGGTFGSRSRTPAPRLDQRQERRSE</sequence>
<gene>
    <name evidence="3" type="ORF">DXB80_05280</name>
</gene>
<protein>
    <submittedName>
        <fullName evidence="3">Uncharacterized protein</fullName>
    </submittedName>
</protein>
<feature type="region of interest" description="Disordered" evidence="2">
    <location>
        <begin position="116"/>
        <end position="141"/>
    </location>
</feature>
<evidence type="ECO:0000313" key="4">
    <source>
        <dbReference type="Proteomes" id="UP000261245"/>
    </source>
</evidence>
<organism evidence="3 4">
    <name type="scientific">Segatella copri</name>
    <dbReference type="NCBI Taxonomy" id="165179"/>
    <lineage>
        <taxon>Bacteria</taxon>
        <taxon>Pseudomonadati</taxon>
        <taxon>Bacteroidota</taxon>
        <taxon>Bacteroidia</taxon>
        <taxon>Bacteroidales</taxon>
        <taxon>Prevotellaceae</taxon>
        <taxon>Segatella</taxon>
    </lineage>
</organism>
<keyword evidence="1" id="KW-0175">Coiled coil</keyword>
<reference evidence="3 4" key="1">
    <citation type="submission" date="2018-08" db="EMBL/GenBank/DDBJ databases">
        <title>A genome reference for cultivated species of the human gut microbiota.</title>
        <authorList>
            <person name="Zou Y."/>
            <person name="Xue W."/>
            <person name="Luo G."/>
        </authorList>
    </citation>
    <scope>NUCLEOTIDE SEQUENCE [LARGE SCALE GENOMIC DNA]</scope>
    <source>
        <strain evidence="3 4">OM06-11</strain>
    </source>
</reference>
<accession>A0AA92T512</accession>
<name>A0AA92T512_9BACT</name>
<dbReference type="EMBL" id="QSUC01000009">
    <property type="protein sequence ID" value="RGN10818.1"/>
    <property type="molecule type" value="Genomic_DNA"/>
</dbReference>
<evidence type="ECO:0000313" key="3">
    <source>
        <dbReference type="EMBL" id="RGN10818.1"/>
    </source>
</evidence>